<comment type="similarity">
    <text evidence="2">Belongs to the KHG/KDPG aldolase family.</text>
</comment>
<reference evidence="6 7" key="1">
    <citation type="submission" date="2014-04" db="EMBL/GenBank/DDBJ databases">
        <title>Draft genome sequence of Bacillus azotoformans MEV2011, a (co-) denitrifying strain unable to grow in the presence of oxygen.</title>
        <authorList>
            <person name="Nielsen M."/>
            <person name="Schreiber L."/>
            <person name="Finster K."/>
            <person name="Schramm A."/>
        </authorList>
    </citation>
    <scope>NUCLEOTIDE SEQUENCE [LARGE SCALE GENOMIC DNA]</scope>
    <source>
        <strain evidence="6 7">MEV2011</strain>
    </source>
</reference>
<dbReference type="Proteomes" id="UP000027936">
    <property type="component" value="Unassembled WGS sequence"/>
</dbReference>
<evidence type="ECO:0000256" key="4">
    <source>
        <dbReference type="ARBA" id="ARBA00023239"/>
    </source>
</evidence>
<gene>
    <name evidence="6" type="ORF">M670_01249</name>
</gene>
<dbReference type="InterPro" id="IPR013785">
    <property type="entry name" value="Aldolase_TIM"/>
</dbReference>
<evidence type="ECO:0000256" key="3">
    <source>
        <dbReference type="ARBA" id="ARBA00011233"/>
    </source>
</evidence>
<evidence type="ECO:0000313" key="7">
    <source>
        <dbReference type="Proteomes" id="UP000027936"/>
    </source>
</evidence>
<sequence>MEKYQIFQRLMESGVVAVMRKMTPEKVVSIVSGLKSAGITAVEITVEDNGGLEAIQTVKEHFNGEILIGAGTVLDGETAKEAINAGVDFIVTPVVSKSAIDVAKRYGCFIGVGAMTPTEILTAYEAGADLVKIFPADNLGPSYLKNVKGPLGHIPLMPTGGINLKNIGDYVKSGAVCVGVGGALYNYDTEEEIAAAARKFVEEYQKAKMNRK</sequence>
<dbReference type="EC" id="4.1.3.16" evidence="6"/>
<name>A0A072P1V9_SCHAZ</name>
<organism evidence="6 7">
    <name type="scientific">Schinkia azotoformans MEV2011</name>
    <dbReference type="NCBI Taxonomy" id="1348973"/>
    <lineage>
        <taxon>Bacteria</taxon>
        <taxon>Bacillati</taxon>
        <taxon>Bacillota</taxon>
        <taxon>Bacilli</taxon>
        <taxon>Bacillales</taxon>
        <taxon>Bacillaceae</taxon>
        <taxon>Calidifontibacillus/Schinkia group</taxon>
        <taxon>Schinkia</taxon>
    </lineage>
</organism>
<keyword evidence="5" id="KW-0119">Carbohydrate metabolism</keyword>
<keyword evidence="4 6" id="KW-0456">Lyase</keyword>
<dbReference type="PATRIC" id="fig|1348973.3.peg.1222"/>
<comment type="subunit">
    <text evidence="3">Homotrimer.</text>
</comment>
<dbReference type="PANTHER" id="PTHR30246:SF1">
    <property type="entry name" value="2-DEHYDRO-3-DEOXY-6-PHOSPHOGALACTONATE ALDOLASE-RELATED"/>
    <property type="match status" value="1"/>
</dbReference>
<dbReference type="CDD" id="cd00452">
    <property type="entry name" value="KDPG_aldolase"/>
    <property type="match status" value="1"/>
</dbReference>
<evidence type="ECO:0000313" key="6">
    <source>
        <dbReference type="EMBL" id="KEF39480.1"/>
    </source>
</evidence>
<comment type="caution">
    <text evidence="6">The sequence shown here is derived from an EMBL/GenBank/DDBJ whole genome shotgun (WGS) entry which is preliminary data.</text>
</comment>
<dbReference type="Gene3D" id="3.20.20.70">
    <property type="entry name" value="Aldolase class I"/>
    <property type="match status" value="1"/>
</dbReference>
<dbReference type="AlphaFoldDB" id="A0A072P1V9"/>
<dbReference type="Pfam" id="PF01081">
    <property type="entry name" value="Aldolase"/>
    <property type="match status" value="1"/>
</dbReference>
<dbReference type="SUPFAM" id="SSF51569">
    <property type="entry name" value="Aldolase"/>
    <property type="match status" value="1"/>
</dbReference>
<evidence type="ECO:0000256" key="2">
    <source>
        <dbReference type="ARBA" id="ARBA00006906"/>
    </source>
</evidence>
<accession>A0A072P1V9</accession>
<dbReference type="GO" id="GO:0008700">
    <property type="term" value="F:(R,S)-4-hydroxy-2-oxoglutarate aldolase activity"/>
    <property type="evidence" value="ECO:0007669"/>
    <property type="project" value="UniProtKB-EC"/>
</dbReference>
<dbReference type="EMBL" id="JJRY01000003">
    <property type="protein sequence ID" value="KEF39480.1"/>
    <property type="molecule type" value="Genomic_DNA"/>
</dbReference>
<dbReference type="PANTHER" id="PTHR30246">
    <property type="entry name" value="2-KETO-3-DEOXY-6-PHOSPHOGLUCONATE ALDOLASE"/>
    <property type="match status" value="1"/>
</dbReference>
<evidence type="ECO:0000256" key="5">
    <source>
        <dbReference type="ARBA" id="ARBA00023277"/>
    </source>
</evidence>
<proteinExistence type="inferred from homology"/>
<dbReference type="OrthoDB" id="9802667at2"/>
<dbReference type="NCBIfam" id="TIGR01182">
    <property type="entry name" value="eda"/>
    <property type="match status" value="1"/>
</dbReference>
<comment type="pathway">
    <text evidence="1">Carbohydrate acid metabolism.</text>
</comment>
<dbReference type="RefSeq" id="WP_035194116.1">
    <property type="nucleotide sequence ID" value="NZ_JJRY01000003.1"/>
</dbReference>
<dbReference type="GO" id="GO:0008675">
    <property type="term" value="F:2-dehydro-3-deoxy-phosphogluconate aldolase activity"/>
    <property type="evidence" value="ECO:0007669"/>
    <property type="project" value="UniProtKB-EC"/>
</dbReference>
<dbReference type="InterPro" id="IPR000887">
    <property type="entry name" value="Aldlse_KDPG_KHG"/>
</dbReference>
<protein>
    <submittedName>
        <fullName evidence="6">2-keto-3-deoxy-phosphogluconate aldolase</fullName>
        <ecNumber evidence="6">4.1.2.14</ecNumber>
        <ecNumber evidence="6">4.1.3.16</ecNumber>
    </submittedName>
</protein>
<evidence type="ECO:0000256" key="1">
    <source>
        <dbReference type="ARBA" id="ARBA00004761"/>
    </source>
</evidence>
<dbReference type="EC" id="4.1.2.14" evidence="6"/>